<reference evidence="3 4" key="1">
    <citation type="submission" date="2022-02" db="EMBL/GenBank/DDBJ databases">
        <title>Uncovering new skin microbiome diversity through culturing and metagenomics.</title>
        <authorList>
            <person name="Conlan S."/>
            <person name="Deming C."/>
            <person name="Nisc Comparative Sequencing Program N."/>
            <person name="Segre J.A."/>
        </authorList>
    </citation>
    <scope>NUCLEOTIDE SEQUENCE [LARGE SCALE GENOMIC DNA]</scope>
    <source>
        <strain evidence="3 4">ACRQZ</strain>
    </source>
</reference>
<feature type="region of interest" description="Disordered" evidence="1">
    <location>
        <begin position="153"/>
        <end position="207"/>
    </location>
</feature>
<evidence type="ECO:0000313" key="3">
    <source>
        <dbReference type="EMBL" id="MCG7321664.1"/>
    </source>
</evidence>
<comment type="caution">
    <text evidence="3">The sequence shown here is derived from an EMBL/GenBank/DDBJ whole genome shotgun (WGS) entry which is preliminary data.</text>
</comment>
<keyword evidence="2" id="KW-0472">Membrane</keyword>
<accession>A0ABS9Q1D7</accession>
<keyword evidence="4" id="KW-1185">Reference proteome</keyword>
<feature type="transmembrane region" description="Helical" evidence="2">
    <location>
        <begin position="42"/>
        <end position="64"/>
    </location>
</feature>
<protein>
    <submittedName>
        <fullName evidence="3">Trp biosynthesis-associated membrane protein</fullName>
    </submittedName>
</protein>
<gene>
    <name evidence="3" type="ORF">MHL29_07120</name>
</gene>
<feature type="transmembrane region" description="Helical" evidence="2">
    <location>
        <begin position="120"/>
        <end position="143"/>
    </location>
</feature>
<proteinExistence type="predicted"/>
<dbReference type="EMBL" id="JAKRCV010000016">
    <property type="protein sequence ID" value="MCG7321664.1"/>
    <property type="molecule type" value="Genomic_DNA"/>
</dbReference>
<feature type="compositionally biased region" description="Low complexity" evidence="1">
    <location>
        <begin position="155"/>
        <end position="169"/>
    </location>
</feature>
<feature type="compositionally biased region" description="Acidic residues" evidence="1">
    <location>
        <begin position="182"/>
        <end position="200"/>
    </location>
</feature>
<evidence type="ECO:0000313" key="4">
    <source>
        <dbReference type="Proteomes" id="UP001521931"/>
    </source>
</evidence>
<dbReference type="Pfam" id="PF09534">
    <property type="entry name" value="Trp_oprn_chp"/>
    <property type="match status" value="1"/>
</dbReference>
<name>A0ABS9Q1D7_9MICO</name>
<dbReference type="Proteomes" id="UP001521931">
    <property type="component" value="Unassembled WGS sequence"/>
</dbReference>
<dbReference type="RefSeq" id="WP_239263492.1">
    <property type="nucleotide sequence ID" value="NZ_JAKRCV010000016.1"/>
</dbReference>
<dbReference type="InterPro" id="IPR019051">
    <property type="entry name" value="Trp_biosyn_TM_oprn/chp"/>
</dbReference>
<feature type="transmembrane region" description="Helical" evidence="2">
    <location>
        <begin position="71"/>
        <end position="92"/>
    </location>
</feature>
<evidence type="ECO:0000256" key="2">
    <source>
        <dbReference type="SAM" id="Phobius"/>
    </source>
</evidence>
<keyword evidence="2" id="KW-0812">Transmembrane</keyword>
<evidence type="ECO:0000256" key="1">
    <source>
        <dbReference type="SAM" id="MobiDB-lite"/>
    </source>
</evidence>
<organism evidence="3 4">
    <name type="scientific">Arsenicicoccus bolidensis</name>
    <dbReference type="NCBI Taxonomy" id="229480"/>
    <lineage>
        <taxon>Bacteria</taxon>
        <taxon>Bacillati</taxon>
        <taxon>Actinomycetota</taxon>
        <taxon>Actinomycetes</taxon>
        <taxon>Micrococcales</taxon>
        <taxon>Intrasporangiaceae</taxon>
        <taxon>Arsenicicoccus</taxon>
    </lineage>
</organism>
<sequence>MVVLPTLLGAGIVLGLATQPWATGSSVDALVGSRTVTATGSSLVPLAGALALATAAASIVAVTGGRVVRRVAAIVLLLAALGCAVAVGWFLADPASPLAADLATRTGRTSPPRVSASATWAAWVALAATLLPAAAGVAALRLAGRTRGLSRRYDAPVAQDARPAAAREASLWDQVSRGETEGSGDDGADGDTDGDTDTDDAGPRRSR</sequence>
<keyword evidence="2" id="KW-1133">Transmembrane helix</keyword>